<dbReference type="Pfam" id="PF07685">
    <property type="entry name" value="GATase_3"/>
    <property type="match status" value="1"/>
</dbReference>
<dbReference type="InterPro" id="IPR043702">
    <property type="entry name" value="Lipid_II_synth_GatD"/>
</dbReference>
<dbReference type="GO" id="GO:0004359">
    <property type="term" value="F:glutaminase activity"/>
    <property type="evidence" value="ECO:0007669"/>
    <property type="project" value="UniProtKB-UniRule"/>
</dbReference>
<feature type="active site" description="Nucleophile" evidence="2">
    <location>
        <position position="94"/>
    </location>
</feature>
<feature type="domain" description="CobB/CobQ-like glutamine amidotransferase" evidence="3">
    <location>
        <begin position="4"/>
        <end position="215"/>
    </location>
</feature>
<dbReference type="EC" id="6.3.5.13" evidence="2"/>
<dbReference type="AlphaFoldDB" id="A0A1F4VJT9"/>
<protein>
    <recommendedName>
        <fullName evidence="2">Lipid II isoglutaminyl synthase (glutamine-hydrolyzing) subunit GatD</fullName>
        <ecNumber evidence="2">6.3.5.13</ecNumber>
    </recommendedName>
    <alternativeName>
        <fullName evidence="2">Lipid II isoglutaminyl synthase glutaminase subunit</fullName>
        <ecNumber evidence="2">3.5.1.2</ecNumber>
    </alternativeName>
</protein>
<comment type="catalytic activity">
    <reaction evidence="2">
        <text>beta-D-GlcNAc-(1-&gt;4)-Mur2Ac(oyl-L-Ala-gamma-D-Glu-L-Lys-D-Ala-D-Ala)-di-trans,octa-cis-undecaprenyl diphosphate + L-glutamine + ATP + H2O = beta-D-GlcNAc-(1-&gt;4)-Mur2Ac(oyl-L-Ala-D-isoglutaminyl-L-Lys-D-Ala-D-Ala)-di-trans,octa-cis-undecaprenyl diphosphate + L-glutamate + ADP + phosphate + H(+)</text>
        <dbReference type="Rhea" id="RHEA:57928"/>
        <dbReference type="ChEBI" id="CHEBI:15377"/>
        <dbReference type="ChEBI" id="CHEBI:15378"/>
        <dbReference type="ChEBI" id="CHEBI:29985"/>
        <dbReference type="ChEBI" id="CHEBI:30616"/>
        <dbReference type="ChEBI" id="CHEBI:43474"/>
        <dbReference type="ChEBI" id="CHEBI:58359"/>
        <dbReference type="ChEBI" id="CHEBI:60033"/>
        <dbReference type="ChEBI" id="CHEBI:62233"/>
        <dbReference type="ChEBI" id="CHEBI:456216"/>
        <dbReference type="EC" id="6.3.5.13"/>
    </reaction>
</comment>
<evidence type="ECO:0000256" key="2">
    <source>
        <dbReference type="HAMAP-Rule" id="MF_02213"/>
    </source>
</evidence>
<dbReference type="InterPro" id="IPR029062">
    <property type="entry name" value="Class_I_gatase-like"/>
</dbReference>
<keyword evidence="2" id="KW-0961">Cell wall biogenesis/degradation</keyword>
<dbReference type="EMBL" id="MEVN01000020">
    <property type="protein sequence ID" value="OGC57158.1"/>
    <property type="molecule type" value="Genomic_DNA"/>
</dbReference>
<keyword evidence="1 2" id="KW-0315">Glutamine amidotransferase</keyword>
<dbReference type="PANTHER" id="PTHR21343:SF9">
    <property type="entry name" value="LIPID II ISOGLUTAMINYL SYNTHASE (GLUTAMINE-HYDROLYZING) SUBUNIT GATD"/>
    <property type="match status" value="1"/>
</dbReference>
<comment type="function">
    <text evidence="2">The lipid II isoglutaminyl synthase complex catalyzes the formation of alpha-D-isoglutamine in the cell wall lipid II stem peptide. The GatD subunit catalyzes the hydrolysis of glutamine to glutamate and ammonia. The resulting ammonia molecule is channeled to the active site of MurT.</text>
</comment>
<sequence>MKFKIGYFYPEQLNLYGDNGNVEILVYRAKKRGIDVEVALVDLGTNLEENRFNLVFMGGGPDSSQKEVYEDLLKDKGPYLKDYINSGGFGLYICGAYQLLGKYYKSADGSILEGLGVFDLYTEHFGNKKPRCIGNVVCELSDEFRHKEVFNSLNKIGSTLVGFENHGGRTYLGEKMLPLGKVITGYGNNSEDGYEGVLYKNSIGTYLHGPVLSKNPHLADYLIAGSLGLDRLESLDDSLILSAHIASKKLRQ</sequence>
<comment type="catalytic activity">
    <reaction evidence="2">
        <text>L-glutamine + H2O = L-glutamate + NH4(+)</text>
        <dbReference type="Rhea" id="RHEA:15889"/>
        <dbReference type="ChEBI" id="CHEBI:15377"/>
        <dbReference type="ChEBI" id="CHEBI:28938"/>
        <dbReference type="ChEBI" id="CHEBI:29985"/>
        <dbReference type="ChEBI" id="CHEBI:58359"/>
        <dbReference type="EC" id="3.5.1.2"/>
    </reaction>
</comment>
<name>A0A1F4VJT9_UNCKA</name>
<evidence type="ECO:0000313" key="5">
    <source>
        <dbReference type="Proteomes" id="UP000177763"/>
    </source>
</evidence>
<dbReference type="SUPFAM" id="SSF52317">
    <property type="entry name" value="Class I glutamine amidotransferase-like"/>
    <property type="match status" value="1"/>
</dbReference>
<gene>
    <name evidence="2" type="primary">gatD</name>
    <name evidence="4" type="ORF">A3H26_02405</name>
</gene>
<dbReference type="InterPro" id="IPR033949">
    <property type="entry name" value="CobQ_GATase1"/>
</dbReference>
<comment type="similarity">
    <text evidence="2">Belongs to the CobB/CobQ family. GatD subfamily.</text>
</comment>
<accession>A0A1F4VJT9</accession>
<keyword evidence="2" id="KW-0573">Peptidoglycan synthesis</keyword>
<keyword evidence="2" id="KW-0378">Hydrolase</keyword>
<evidence type="ECO:0000256" key="1">
    <source>
        <dbReference type="ARBA" id="ARBA00022962"/>
    </source>
</evidence>
<dbReference type="STRING" id="1802630.A3H26_02405"/>
<dbReference type="CDD" id="cd01750">
    <property type="entry name" value="GATase1_CobQ"/>
    <property type="match status" value="1"/>
</dbReference>
<dbReference type="PANTHER" id="PTHR21343">
    <property type="entry name" value="DETHIOBIOTIN SYNTHETASE"/>
    <property type="match status" value="1"/>
</dbReference>
<dbReference type="InterPro" id="IPR011698">
    <property type="entry name" value="GATase_3"/>
</dbReference>
<dbReference type="GO" id="GO:0008360">
    <property type="term" value="P:regulation of cell shape"/>
    <property type="evidence" value="ECO:0007669"/>
    <property type="project" value="UniProtKB-KW"/>
</dbReference>
<dbReference type="PROSITE" id="PS51274">
    <property type="entry name" value="GATASE_COBBQ"/>
    <property type="match status" value="1"/>
</dbReference>
<comment type="subunit">
    <text evidence="2">Forms a heterodimer with MurT.</text>
</comment>
<comment type="caution">
    <text evidence="4">The sequence shown here is derived from an EMBL/GenBank/DDBJ whole genome shotgun (WGS) entry which is preliminary data.</text>
</comment>
<dbReference type="Proteomes" id="UP000177763">
    <property type="component" value="Unassembled WGS sequence"/>
</dbReference>
<dbReference type="GO" id="GO:0009252">
    <property type="term" value="P:peptidoglycan biosynthetic process"/>
    <property type="evidence" value="ECO:0007669"/>
    <property type="project" value="UniProtKB-UniRule"/>
</dbReference>
<reference evidence="4 5" key="1">
    <citation type="journal article" date="2016" name="Nat. Commun.">
        <title>Thousands of microbial genomes shed light on interconnected biogeochemical processes in an aquifer system.</title>
        <authorList>
            <person name="Anantharaman K."/>
            <person name="Brown C.T."/>
            <person name="Hug L.A."/>
            <person name="Sharon I."/>
            <person name="Castelle C.J."/>
            <person name="Probst A.J."/>
            <person name="Thomas B.C."/>
            <person name="Singh A."/>
            <person name="Wilkins M.J."/>
            <person name="Karaoz U."/>
            <person name="Brodie E.L."/>
            <person name="Williams K.H."/>
            <person name="Hubbard S.S."/>
            <person name="Banfield J.F."/>
        </authorList>
    </citation>
    <scope>NUCLEOTIDE SEQUENCE [LARGE SCALE GENOMIC DNA]</scope>
</reference>
<dbReference type="GO" id="GO:0071555">
    <property type="term" value="P:cell wall organization"/>
    <property type="evidence" value="ECO:0007669"/>
    <property type="project" value="UniProtKB-KW"/>
</dbReference>
<dbReference type="GO" id="GO:0009236">
    <property type="term" value="P:cobalamin biosynthetic process"/>
    <property type="evidence" value="ECO:0007669"/>
    <property type="project" value="InterPro"/>
</dbReference>
<proteinExistence type="inferred from homology"/>
<organism evidence="4 5">
    <name type="scientific">candidate division WWE3 bacterium RIFCSPLOWO2_12_FULL_36_10</name>
    <dbReference type="NCBI Taxonomy" id="1802630"/>
    <lineage>
        <taxon>Bacteria</taxon>
        <taxon>Katanobacteria</taxon>
    </lineage>
</organism>
<feature type="active site" evidence="2">
    <location>
        <position position="208"/>
    </location>
</feature>
<keyword evidence="2" id="KW-0436">Ligase</keyword>
<dbReference type="EC" id="3.5.1.2" evidence="2"/>
<comment type="pathway">
    <text evidence="2">Cell wall biogenesis; peptidoglycan biosynthesis.</text>
</comment>
<dbReference type="HAMAP" id="MF_02213">
    <property type="entry name" value="Lipid_II_synth_GatD"/>
    <property type="match status" value="1"/>
</dbReference>
<dbReference type="UniPathway" id="UPA00219"/>
<dbReference type="GO" id="GO:0140282">
    <property type="term" value="F:carbon-nitrogen ligase activity on lipid II"/>
    <property type="evidence" value="ECO:0007669"/>
    <property type="project" value="UniProtKB-UniRule"/>
</dbReference>
<evidence type="ECO:0000313" key="4">
    <source>
        <dbReference type="EMBL" id="OGC57158.1"/>
    </source>
</evidence>
<feature type="binding site" evidence="2">
    <location>
        <position position="131"/>
    </location>
    <ligand>
        <name>substrate</name>
    </ligand>
</feature>
<keyword evidence="2" id="KW-0133">Cell shape</keyword>
<evidence type="ECO:0000259" key="3">
    <source>
        <dbReference type="Pfam" id="PF07685"/>
    </source>
</evidence>